<feature type="transmembrane region" description="Helical" evidence="9">
    <location>
        <begin position="110"/>
        <end position="133"/>
    </location>
</feature>
<evidence type="ECO:0000256" key="1">
    <source>
        <dbReference type="ARBA" id="ARBA00004651"/>
    </source>
</evidence>
<keyword evidence="7 9" id="KW-0472">Membrane</keyword>
<dbReference type="GO" id="GO:0005886">
    <property type="term" value="C:plasma membrane"/>
    <property type="evidence" value="ECO:0007669"/>
    <property type="project" value="UniProtKB-SubCell"/>
</dbReference>
<dbReference type="InterPro" id="IPR018076">
    <property type="entry name" value="T2SS_GspF_dom"/>
</dbReference>
<dbReference type="InterPro" id="IPR003004">
    <property type="entry name" value="GspF/PilC"/>
</dbReference>
<name>A0A0M1VXX2_FUSVC</name>
<keyword evidence="3 8" id="KW-0813">Transport</keyword>
<evidence type="ECO:0000256" key="9">
    <source>
        <dbReference type="SAM" id="Phobius"/>
    </source>
</evidence>
<dbReference type="PANTHER" id="PTHR30012:SF0">
    <property type="entry name" value="TYPE II SECRETION SYSTEM PROTEIN F-RELATED"/>
    <property type="match status" value="1"/>
</dbReference>
<evidence type="ECO:0000256" key="3">
    <source>
        <dbReference type="ARBA" id="ARBA00022448"/>
    </source>
</evidence>
<feature type="domain" description="Type II secretion system protein GspF" evidence="10">
    <location>
        <begin position="11"/>
        <end position="134"/>
    </location>
</feature>
<dbReference type="Proteomes" id="UP000004925">
    <property type="component" value="Unassembled WGS sequence"/>
</dbReference>
<keyword evidence="4" id="KW-1003">Cell membrane</keyword>
<evidence type="ECO:0000256" key="5">
    <source>
        <dbReference type="ARBA" id="ARBA00022692"/>
    </source>
</evidence>
<keyword evidence="6 9" id="KW-1133">Transmembrane helix</keyword>
<dbReference type="InterPro" id="IPR042094">
    <property type="entry name" value="T2SS_GspF_sf"/>
</dbReference>
<dbReference type="PANTHER" id="PTHR30012">
    <property type="entry name" value="GENERAL SECRETION PATHWAY PROTEIN"/>
    <property type="match status" value="1"/>
</dbReference>
<dbReference type="AlphaFoldDB" id="A0A0M1VXX2"/>
<dbReference type="Gene3D" id="1.20.81.30">
    <property type="entry name" value="Type II secretion system (T2SS), domain F"/>
    <property type="match status" value="2"/>
</dbReference>
<reference evidence="11 12" key="1">
    <citation type="submission" date="2011-10" db="EMBL/GenBank/DDBJ databases">
        <title>The Genome Sequence of Fusobacterium sp. 4_1_13.</title>
        <authorList>
            <consortium name="The Broad Institute Genome Sequencing Platform"/>
            <person name="Earl A."/>
            <person name="Ward D."/>
            <person name="Feldgarden M."/>
            <person name="Gevers D."/>
            <person name="Strauss J."/>
            <person name="Ambrose C."/>
            <person name="Allen-Vercoe E."/>
            <person name="Young S.K."/>
            <person name="Zeng Q."/>
            <person name="Gargeya S."/>
            <person name="Fitzgerald M."/>
            <person name="Haas B."/>
            <person name="Abouelleil A."/>
            <person name="Alvarado L."/>
            <person name="Arachchi H.M."/>
            <person name="Berlin A."/>
            <person name="Brown A."/>
            <person name="Chapman S.B."/>
            <person name="Chen Z."/>
            <person name="Dunbar C."/>
            <person name="Freedman E."/>
            <person name="Gearin G."/>
            <person name="Goldberg J."/>
            <person name="Griggs A."/>
            <person name="Gujja S."/>
            <person name="Heiman D."/>
            <person name="Howarth C."/>
            <person name="Larson L."/>
            <person name="Lui A."/>
            <person name="MacDonald P.J."/>
            <person name="Montmayeur A."/>
            <person name="Murphy C."/>
            <person name="Neiman D."/>
            <person name="Pearson M."/>
            <person name="Priest M."/>
            <person name="Roberts A."/>
            <person name="Saif S."/>
            <person name="Shea T."/>
            <person name="Shenoy N."/>
            <person name="Sisk P."/>
            <person name="Stolte C."/>
            <person name="Sykes S."/>
            <person name="Wortman J."/>
            <person name="Nusbaum C."/>
            <person name="Birren B."/>
        </authorList>
    </citation>
    <scope>NUCLEOTIDE SEQUENCE [LARGE SCALE GENOMIC DNA]</scope>
    <source>
        <strain evidence="11 12">4_1_13</strain>
    </source>
</reference>
<evidence type="ECO:0000256" key="7">
    <source>
        <dbReference type="ARBA" id="ARBA00023136"/>
    </source>
</evidence>
<accession>A0A0M1VXX2</accession>
<evidence type="ECO:0000256" key="2">
    <source>
        <dbReference type="ARBA" id="ARBA00005745"/>
    </source>
</evidence>
<protein>
    <recommendedName>
        <fullName evidence="10">Type II secretion system protein GspF domain-containing protein</fullName>
    </recommendedName>
</protein>
<dbReference type="PROSITE" id="PS00874">
    <property type="entry name" value="T2SP_F"/>
    <property type="match status" value="1"/>
</dbReference>
<comment type="subcellular location">
    <subcellularLocation>
        <location evidence="1 8">Cell membrane</location>
        <topology evidence="1 8">Multi-pass membrane protein</topology>
    </subcellularLocation>
</comment>
<keyword evidence="5 8" id="KW-0812">Transmembrane</keyword>
<evidence type="ECO:0000256" key="8">
    <source>
        <dbReference type="RuleBase" id="RU003923"/>
    </source>
</evidence>
<dbReference type="eggNOG" id="COG1459">
    <property type="taxonomic scope" value="Bacteria"/>
</dbReference>
<feature type="transmembrane region" description="Helical" evidence="9">
    <location>
        <begin position="161"/>
        <end position="182"/>
    </location>
</feature>
<dbReference type="InterPro" id="IPR001992">
    <property type="entry name" value="T2SS_GspF/T4SS_PilC_CS"/>
</dbReference>
<comment type="similarity">
    <text evidence="2 8">Belongs to the GSP F family.</text>
</comment>
<dbReference type="HOGENOM" id="CLU_035032_2_1_0"/>
<dbReference type="GO" id="GO:0009306">
    <property type="term" value="P:protein secretion"/>
    <property type="evidence" value="ECO:0007669"/>
    <property type="project" value="InterPro"/>
</dbReference>
<feature type="transmembrane region" description="Helical" evidence="9">
    <location>
        <begin position="313"/>
        <end position="337"/>
    </location>
</feature>
<organism evidence="11 12">
    <name type="scientific">Fusobacterium vincentii 4_1_13</name>
    <dbReference type="NCBI Taxonomy" id="469606"/>
    <lineage>
        <taxon>Bacteria</taxon>
        <taxon>Fusobacteriati</taxon>
        <taxon>Fusobacteriota</taxon>
        <taxon>Fusobacteriia</taxon>
        <taxon>Fusobacteriales</taxon>
        <taxon>Fusobacteriaceae</taxon>
        <taxon>Fusobacterium</taxon>
    </lineage>
</organism>
<evidence type="ECO:0000259" key="10">
    <source>
        <dbReference type="Pfam" id="PF00482"/>
    </source>
</evidence>
<dbReference type="EMBL" id="ACDE02000015">
    <property type="protein sequence ID" value="EEO41292.1"/>
    <property type="molecule type" value="Genomic_DNA"/>
</dbReference>
<comment type="caution">
    <text evidence="11">The sequence shown here is derived from an EMBL/GenBank/DDBJ whole genome shotgun (WGS) entry which is preliminary data.</text>
</comment>
<dbReference type="Pfam" id="PF00482">
    <property type="entry name" value="T2SSF"/>
    <property type="match status" value="2"/>
</dbReference>
<sequence>MKNKKEKILFFTNELAIMLKSGLTFTTAIEIILKEEKDKNFKEVLKKIHKNLIAGKSIFESFKNFDRIFGNTYLYMLKIGEVNGSIAERLEDISKSLEFDLANQKKLGGILVYPIVVISLTFIIVTFLLTFILPDFITIFEENQVELPLITKILLFISRNFHYILLFIIALILIIFFVNMYINNNKLKRIKKDKWLLNIRLFGELRKLSLSSDLYHSFSILLSVGIGIIESVDILYMNNNNYYIKENLLEVKKSLLAGNNIATALKKLNLYNERFSILITAGEESGYLSENLLQISKILKQDFEYKLKKLMSLLEPLTVVFLGLIVAFVVVAIYLPILSIGDVFSQ</sequence>
<feature type="domain" description="Type II secretion system protein GspF" evidence="10">
    <location>
        <begin position="216"/>
        <end position="336"/>
    </location>
</feature>
<evidence type="ECO:0000313" key="12">
    <source>
        <dbReference type="Proteomes" id="UP000004925"/>
    </source>
</evidence>
<dbReference type="PRINTS" id="PR00812">
    <property type="entry name" value="BCTERIALGSPF"/>
</dbReference>
<gene>
    <name evidence="11" type="ORF">FSCG_02005</name>
</gene>
<evidence type="ECO:0000313" key="11">
    <source>
        <dbReference type="EMBL" id="EEO41292.1"/>
    </source>
</evidence>
<evidence type="ECO:0000256" key="4">
    <source>
        <dbReference type="ARBA" id="ARBA00022475"/>
    </source>
</evidence>
<proteinExistence type="inferred from homology"/>
<dbReference type="RefSeq" id="WP_008803638.1">
    <property type="nucleotide sequence ID" value="NZ_KQ235736.1"/>
</dbReference>
<evidence type="ECO:0000256" key="6">
    <source>
        <dbReference type="ARBA" id="ARBA00022989"/>
    </source>
</evidence>